<dbReference type="AlphaFoldDB" id="A0A9D1NDL0"/>
<dbReference type="Proteomes" id="UP000886891">
    <property type="component" value="Unassembled WGS sequence"/>
</dbReference>
<reference evidence="2" key="1">
    <citation type="submission" date="2020-10" db="EMBL/GenBank/DDBJ databases">
        <authorList>
            <person name="Gilroy R."/>
        </authorList>
    </citation>
    <scope>NUCLEOTIDE SEQUENCE</scope>
    <source>
        <strain evidence="2">23406</strain>
    </source>
</reference>
<feature type="transmembrane region" description="Helical" evidence="1">
    <location>
        <begin position="127"/>
        <end position="149"/>
    </location>
</feature>
<dbReference type="PANTHER" id="PTHR34300">
    <property type="entry name" value="QUEUOSINE PRECURSOR TRANSPORTER-RELATED"/>
    <property type="match status" value="1"/>
</dbReference>
<evidence type="ECO:0000256" key="1">
    <source>
        <dbReference type="SAM" id="Phobius"/>
    </source>
</evidence>
<evidence type="ECO:0000313" key="2">
    <source>
        <dbReference type="EMBL" id="HIV00652.1"/>
    </source>
</evidence>
<gene>
    <name evidence="2" type="ORF">IAB14_06040</name>
</gene>
<accession>A0A9D1NDL0</accession>
<keyword evidence="1" id="KW-0812">Transmembrane</keyword>
<sequence length="252" mass="27680">MKQRILREAHAFALFMKDIPVGIVVLFLMSVFAMNLLANKSISLPVDWLALDCGIAVSWFAFLTMDVVTKHFGPKAATQLSVFAMAVNLLFCLLLFVGSLIPGVWGASFVEGSEGVINTALDQTFGGTWYVLLGSSVAFVVSAAVNNFANRAIGRLFRRNPDGRAAYICRSYLSTALGQFVDNIVFALIVSHVFFGWSLLQCLTCALTGMLVELLCEIMFSEAGFALTKRWKKQGVGKSYLEFLEGQKENCQ</sequence>
<dbReference type="EMBL" id="DVOH01000047">
    <property type="protein sequence ID" value="HIV00652.1"/>
    <property type="molecule type" value="Genomic_DNA"/>
</dbReference>
<reference evidence="2" key="2">
    <citation type="journal article" date="2021" name="PeerJ">
        <title>Extensive microbial diversity within the chicken gut microbiome revealed by metagenomics and culture.</title>
        <authorList>
            <person name="Gilroy R."/>
            <person name="Ravi A."/>
            <person name="Getino M."/>
            <person name="Pursley I."/>
            <person name="Horton D.L."/>
            <person name="Alikhan N.F."/>
            <person name="Baker D."/>
            <person name="Gharbi K."/>
            <person name="Hall N."/>
            <person name="Watson M."/>
            <person name="Adriaenssens E.M."/>
            <person name="Foster-Nyarko E."/>
            <person name="Jarju S."/>
            <person name="Secka A."/>
            <person name="Antonio M."/>
            <person name="Oren A."/>
            <person name="Chaudhuri R.R."/>
            <person name="La Ragione R."/>
            <person name="Hildebrand F."/>
            <person name="Pallen M.J."/>
        </authorList>
    </citation>
    <scope>NUCLEOTIDE SEQUENCE</scope>
    <source>
        <strain evidence="2">23406</strain>
    </source>
</reference>
<feature type="transmembrane region" description="Helical" evidence="1">
    <location>
        <begin position="80"/>
        <end position="107"/>
    </location>
</feature>
<keyword evidence="1" id="KW-1133">Transmembrane helix</keyword>
<evidence type="ECO:0000313" key="3">
    <source>
        <dbReference type="Proteomes" id="UP000886891"/>
    </source>
</evidence>
<name>A0A9D1NDL0_9FIRM</name>
<dbReference type="InterPro" id="IPR003744">
    <property type="entry name" value="YhhQ"/>
</dbReference>
<feature type="transmembrane region" description="Helical" evidence="1">
    <location>
        <begin position="12"/>
        <end position="36"/>
    </location>
</feature>
<dbReference type="Pfam" id="PF02592">
    <property type="entry name" value="Vut_1"/>
    <property type="match status" value="1"/>
</dbReference>
<feature type="transmembrane region" description="Helical" evidence="1">
    <location>
        <begin position="48"/>
        <end position="68"/>
    </location>
</feature>
<keyword evidence="1" id="KW-0472">Membrane</keyword>
<comment type="caution">
    <text evidence="2">The sequence shown here is derived from an EMBL/GenBank/DDBJ whole genome shotgun (WGS) entry which is preliminary data.</text>
</comment>
<proteinExistence type="predicted"/>
<organism evidence="2 3">
    <name type="scientific">Candidatus Stercoripulliclostridium merdipullorum</name>
    <dbReference type="NCBI Taxonomy" id="2840952"/>
    <lineage>
        <taxon>Bacteria</taxon>
        <taxon>Bacillati</taxon>
        <taxon>Bacillota</taxon>
        <taxon>Clostridia</taxon>
        <taxon>Eubacteriales</taxon>
        <taxon>Candidatus Stercoripulliclostridium</taxon>
    </lineage>
</organism>
<protein>
    <submittedName>
        <fullName evidence="2">VUT family protein</fullName>
    </submittedName>
</protein>
<dbReference type="PANTHER" id="PTHR34300:SF2">
    <property type="entry name" value="QUEUOSINE PRECURSOR TRANSPORTER-RELATED"/>
    <property type="match status" value="1"/>
</dbReference>